<feature type="transmembrane region" description="Helical" evidence="1">
    <location>
        <begin position="92"/>
        <end position="113"/>
    </location>
</feature>
<dbReference type="Pfam" id="PF03779">
    <property type="entry name" value="SPW"/>
    <property type="match status" value="1"/>
</dbReference>
<evidence type="ECO:0000256" key="1">
    <source>
        <dbReference type="SAM" id="Phobius"/>
    </source>
</evidence>
<proteinExistence type="predicted"/>
<keyword evidence="1" id="KW-0472">Membrane</keyword>
<reference evidence="3 4" key="1">
    <citation type="submission" date="2019-08" db="EMBL/GenBank/DDBJ databases">
        <title>Whole genome sequencing of chitin degrading bacteria Chitinophaga pinensis YS16.</title>
        <authorList>
            <person name="Singh R.P."/>
            <person name="Manchanda G."/>
            <person name="Maurya I.K."/>
            <person name="Joshi N.K."/>
            <person name="Srivastava A.K."/>
        </authorList>
    </citation>
    <scope>NUCLEOTIDE SEQUENCE [LARGE SCALE GENOMIC DNA]</scope>
    <source>
        <strain evidence="3 4">YS-16</strain>
    </source>
</reference>
<name>A0A5C6LPG9_9BACT</name>
<dbReference type="OrthoDB" id="129082at2"/>
<dbReference type="EMBL" id="VOHS01000054">
    <property type="protein sequence ID" value="TWV93622.1"/>
    <property type="molecule type" value="Genomic_DNA"/>
</dbReference>
<feature type="transmembrane region" description="Helical" evidence="1">
    <location>
        <begin position="69"/>
        <end position="86"/>
    </location>
</feature>
<gene>
    <name evidence="3" type="ORF">FEF09_26810</name>
</gene>
<keyword evidence="1" id="KW-1133">Transmembrane helix</keyword>
<accession>A0A5C6LPG9</accession>
<comment type="caution">
    <text evidence="3">The sequence shown here is derived from an EMBL/GenBank/DDBJ whole genome shotgun (WGS) entry which is preliminary data.</text>
</comment>
<evidence type="ECO:0000259" key="2">
    <source>
        <dbReference type="Pfam" id="PF03779"/>
    </source>
</evidence>
<keyword evidence="4" id="KW-1185">Reference proteome</keyword>
<sequence length="124" mass="13426">MKFINTKTHGFIDYIVAILLIAAPWLFGFYDGGAASWVPIGFGITTILYSLMTDYELSVAHRLNMSTHLTLDVLSGFLLALSPVLLSFSDHVWLPHVIVGLLEIGVASMTKIVSGANAKGFANV</sequence>
<feature type="transmembrane region" description="Helical" evidence="1">
    <location>
        <begin position="12"/>
        <end position="30"/>
    </location>
</feature>
<keyword evidence="1" id="KW-0812">Transmembrane</keyword>
<dbReference type="InterPro" id="IPR005530">
    <property type="entry name" value="SPW"/>
</dbReference>
<dbReference type="AlphaFoldDB" id="A0A5C6LPG9"/>
<dbReference type="Proteomes" id="UP000318815">
    <property type="component" value="Unassembled WGS sequence"/>
</dbReference>
<feature type="domain" description="SPW repeat-containing integral membrane" evidence="2">
    <location>
        <begin position="9"/>
        <end position="107"/>
    </location>
</feature>
<feature type="transmembrane region" description="Helical" evidence="1">
    <location>
        <begin position="36"/>
        <end position="57"/>
    </location>
</feature>
<protein>
    <recommendedName>
        <fullName evidence="2">SPW repeat-containing integral membrane domain-containing protein</fullName>
    </recommendedName>
</protein>
<evidence type="ECO:0000313" key="4">
    <source>
        <dbReference type="Proteomes" id="UP000318815"/>
    </source>
</evidence>
<evidence type="ECO:0000313" key="3">
    <source>
        <dbReference type="EMBL" id="TWV93622.1"/>
    </source>
</evidence>
<organism evidence="3 4">
    <name type="scientific">Chitinophaga pinensis</name>
    <dbReference type="NCBI Taxonomy" id="79329"/>
    <lineage>
        <taxon>Bacteria</taxon>
        <taxon>Pseudomonadati</taxon>
        <taxon>Bacteroidota</taxon>
        <taxon>Chitinophagia</taxon>
        <taxon>Chitinophagales</taxon>
        <taxon>Chitinophagaceae</taxon>
        <taxon>Chitinophaga</taxon>
    </lineage>
</organism>
<dbReference type="RefSeq" id="WP_146307951.1">
    <property type="nucleotide sequence ID" value="NZ_VOHS01000054.1"/>
</dbReference>